<dbReference type="FunFam" id="1.10.287.950:FF:000001">
    <property type="entry name" value="Methyl-accepting chemotaxis sensory transducer"/>
    <property type="match status" value="1"/>
</dbReference>
<dbReference type="EMBL" id="AQQW01000004">
    <property type="protein sequence ID" value="ETW13265.1"/>
    <property type="molecule type" value="Genomic_DNA"/>
</dbReference>
<dbReference type="InterPro" id="IPR003660">
    <property type="entry name" value="HAMP_dom"/>
</dbReference>
<dbReference type="CDD" id="cd11386">
    <property type="entry name" value="MCP_signal"/>
    <property type="match status" value="1"/>
</dbReference>
<dbReference type="Proteomes" id="UP000019063">
    <property type="component" value="Unassembled WGS sequence"/>
</dbReference>
<name>W4HMP3_9RHOB</name>
<dbReference type="Gene3D" id="1.10.287.950">
    <property type="entry name" value="Methyl-accepting chemotaxis protein"/>
    <property type="match status" value="1"/>
</dbReference>
<evidence type="ECO:0000256" key="2">
    <source>
        <dbReference type="ARBA" id="ARBA00022500"/>
    </source>
</evidence>
<protein>
    <submittedName>
        <fullName evidence="9">Methyl-accepting chemotaxis protein-like protein</fullName>
    </submittedName>
</protein>
<dbReference type="SMART" id="SM00283">
    <property type="entry name" value="MA"/>
    <property type="match status" value="1"/>
</dbReference>
<feature type="domain" description="HAMP" evidence="8">
    <location>
        <begin position="502"/>
        <end position="554"/>
    </location>
</feature>
<reference evidence="9 10" key="1">
    <citation type="journal article" date="2014" name="Antonie Van Leeuwenhoek">
        <title>Roseivivax atlanticus sp. nov., isolated from surface seawater of the Atlantic Ocean.</title>
        <authorList>
            <person name="Li G."/>
            <person name="Lai Q."/>
            <person name="Liu X."/>
            <person name="Sun F."/>
            <person name="Shao Z."/>
        </authorList>
    </citation>
    <scope>NUCLEOTIDE SEQUENCE [LARGE SCALE GENOMIC DNA]</scope>
    <source>
        <strain evidence="9 10">22II-s10s</strain>
    </source>
</reference>
<feature type="domain" description="T-SNARE coiled-coil homology" evidence="7">
    <location>
        <begin position="718"/>
        <end position="780"/>
    </location>
</feature>
<evidence type="ECO:0000259" key="6">
    <source>
        <dbReference type="PROSITE" id="PS50111"/>
    </source>
</evidence>
<keyword evidence="4" id="KW-0807">Transducer</keyword>
<dbReference type="Gene3D" id="6.10.340.10">
    <property type="match status" value="1"/>
</dbReference>
<comment type="caution">
    <text evidence="9">The sequence shown here is derived from an EMBL/GenBank/DDBJ whole genome shotgun (WGS) entry which is preliminary data.</text>
</comment>
<dbReference type="SUPFAM" id="SSF158472">
    <property type="entry name" value="HAMP domain-like"/>
    <property type="match status" value="1"/>
</dbReference>
<feature type="domain" description="HAMP" evidence="8">
    <location>
        <begin position="192"/>
        <end position="245"/>
    </location>
</feature>
<organism evidence="9 10">
    <name type="scientific">Roseivivax marinus</name>
    <dbReference type="NCBI Taxonomy" id="1379903"/>
    <lineage>
        <taxon>Bacteria</taxon>
        <taxon>Pseudomonadati</taxon>
        <taxon>Pseudomonadota</taxon>
        <taxon>Alphaproteobacteria</taxon>
        <taxon>Rhodobacterales</taxon>
        <taxon>Roseobacteraceae</taxon>
        <taxon>Roseivivax</taxon>
    </lineage>
</organism>
<evidence type="ECO:0000259" key="8">
    <source>
        <dbReference type="PROSITE" id="PS50885"/>
    </source>
</evidence>
<dbReference type="Pfam" id="PF00015">
    <property type="entry name" value="MCPsignal"/>
    <property type="match status" value="1"/>
</dbReference>
<dbReference type="GO" id="GO:0004888">
    <property type="term" value="F:transmembrane signaling receptor activity"/>
    <property type="evidence" value="ECO:0007669"/>
    <property type="project" value="InterPro"/>
</dbReference>
<dbReference type="InterPro" id="IPR013656">
    <property type="entry name" value="PAS_4"/>
</dbReference>
<dbReference type="InterPro" id="IPR000727">
    <property type="entry name" value="T_SNARE_dom"/>
</dbReference>
<feature type="transmembrane region" description="Helical" evidence="5">
    <location>
        <begin position="167"/>
        <end position="190"/>
    </location>
</feature>
<dbReference type="eggNOG" id="COG0840">
    <property type="taxonomic scope" value="Bacteria"/>
</dbReference>
<dbReference type="PROSITE" id="PS50885">
    <property type="entry name" value="HAMP"/>
    <property type="match status" value="2"/>
</dbReference>
<keyword evidence="5" id="KW-1133">Transmembrane helix</keyword>
<evidence type="ECO:0000313" key="10">
    <source>
        <dbReference type="Proteomes" id="UP000019063"/>
    </source>
</evidence>
<dbReference type="Pfam" id="PF08448">
    <property type="entry name" value="PAS_4"/>
    <property type="match status" value="1"/>
</dbReference>
<dbReference type="SUPFAM" id="SSF58104">
    <property type="entry name" value="Methyl-accepting chemotaxis protein (MCP) signaling domain"/>
    <property type="match status" value="1"/>
</dbReference>
<dbReference type="PROSITE" id="PS50192">
    <property type="entry name" value="T_SNARE"/>
    <property type="match status" value="1"/>
</dbReference>
<accession>W4HMP3</accession>
<keyword evidence="10" id="KW-1185">Reference proteome</keyword>
<evidence type="ECO:0000256" key="1">
    <source>
        <dbReference type="ARBA" id="ARBA00004370"/>
    </source>
</evidence>
<dbReference type="PROSITE" id="PS50111">
    <property type="entry name" value="CHEMOTAXIS_TRANSDUC_2"/>
    <property type="match status" value="1"/>
</dbReference>
<keyword evidence="5" id="KW-0472">Membrane</keyword>
<dbReference type="SUPFAM" id="SSF55785">
    <property type="entry name" value="PYP-like sensor domain (PAS domain)"/>
    <property type="match status" value="1"/>
</dbReference>
<dbReference type="InterPro" id="IPR051310">
    <property type="entry name" value="MCP_chemotaxis"/>
</dbReference>
<dbReference type="CDD" id="cd06225">
    <property type="entry name" value="HAMP"/>
    <property type="match status" value="1"/>
</dbReference>
<dbReference type="STRING" id="1379903.ATO8_08636"/>
<dbReference type="InterPro" id="IPR000014">
    <property type="entry name" value="PAS"/>
</dbReference>
<comment type="subcellular location">
    <subcellularLocation>
        <location evidence="1">Membrane</location>
    </subcellularLocation>
</comment>
<dbReference type="PANTHER" id="PTHR43531">
    <property type="entry name" value="PROTEIN ICFG"/>
    <property type="match status" value="1"/>
</dbReference>
<keyword evidence="5" id="KW-0812">Transmembrane</keyword>
<dbReference type="InterPro" id="IPR035965">
    <property type="entry name" value="PAS-like_dom_sf"/>
</dbReference>
<keyword evidence="2" id="KW-0145">Chemotaxis</keyword>
<dbReference type="PRINTS" id="PR00260">
    <property type="entry name" value="CHEMTRNSDUCR"/>
</dbReference>
<dbReference type="InterPro" id="IPR004089">
    <property type="entry name" value="MCPsignal_dom"/>
</dbReference>
<dbReference type="GO" id="GO:0007165">
    <property type="term" value="P:signal transduction"/>
    <property type="evidence" value="ECO:0007669"/>
    <property type="project" value="UniProtKB-KW"/>
</dbReference>
<comment type="similarity">
    <text evidence="3">Belongs to the methyl-accepting chemotaxis (MCP) protein family.</text>
</comment>
<dbReference type="Pfam" id="PF13188">
    <property type="entry name" value="PAS_8"/>
    <property type="match status" value="1"/>
</dbReference>
<evidence type="ECO:0000256" key="3">
    <source>
        <dbReference type="ARBA" id="ARBA00029447"/>
    </source>
</evidence>
<dbReference type="PANTHER" id="PTHR43531:SF11">
    <property type="entry name" value="METHYL-ACCEPTING CHEMOTAXIS PROTEIN 3"/>
    <property type="match status" value="1"/>
</dbReference>
<evidence type="ECO:0000256" key="4">
    <source>
        <dbReference type="PROSITE-ProRule" id="PRU00284"/>
    </source>
</evidence>
<evidence type="ECO:0000256" key="5">
    <source>
        <dbReference type="SAM" id="Phobius"/>
    </source>
</evidence>
<dbReference type="GO" id="GO:0016020">
    <property type="term" value="C:membrane"/>
    <property type="evidence" value="ECO:0007669"/>
    <property type="project" value="UniProtKB-SubCell"/>
</dbReference>
<dbReference type="PATRIC" id="fig|1317118.6.peg.1792"/>
<dbReference type="GO" id="GO:0006935">
    <property type="term" value="P:chemotaxis"/>
    <property type="evidence" value="ECO:0007669"/>
    <property type="project" value="UniProtKB-KW"/>
</dbReference>
<proteinExistence type="inferred from homology"/>
<dbReference type="InterPro" id="IPR004090">
    <property type="entry name" value="Chemotax_Me-accpt_rcpt"/>
</dbReference>
<feature type="transmembrane region" description="Helical" evidence="5">
    <location>
        <begin position="13"/>
        <end position="36"/>
    </location>
</feature>
<feature type="domain" description="Methyl-accepting transducer" evidence="6">
    <location>
        <begin position="559"/>
        <end position="788"/>
    </location>
</feature>
<evidence type="ECO:0000259" key="7">
    <source>
        <dbReference type="PROSITE" id="PS50192"/>
    </source>
</evidence>
<dbReference type="Pfam" id="PF00672">
    <property type="entry name" value="HAMP"/>
    <property type="match status" value="1"/>
</dbReference>
<evidence type="ECO:0000313" key="9">
    <source>
        <dbReference type="EMBL" id="ETW13265.1"/>
    </source>
</evidence>
<dbReference type="SMART" id="SM00304">
    <property type="entry name" value="HAMP"/>
    <property type="match status" value="2"/>
</dbReference>
<dbReference type="AlphaFoldDB" id="W4HMP3"/>
<dbReference type="Gene3D" id="3.30.450.20">
    <property type="entry name" value="PAS domain"/>
    <property type="match status" value="2"/>
</dbReference>
<gene>
    <name evidence="9" type="ORF">ATO8_08636</name>
</gene>
<sequence length="846" mass="88589">MRGISESLSLRSVFVKIALICAVTCLVVSATVAFVFSRGTTKATEITIAEESASIIELVGHAVAAPVRFGNPEHVQSTFANLLEGLDDTISGVVALDAAGERLGTWGGAIPSGAEALAQAAIAEGTVVTDEATNAVAVPLVHGGDVPVGAVVGSWTTAEAQAAIRSVLVGSFIAAGVVLLLAVAIALGLFELTVVGPLRAARAAIERLSARDYVSEVPMQERGDELGSIARSLDGLREDLVLAENVRQEAEFQSAAFRNTSAAIMLLDKDFRIRDLNKPLVDLLREQQKALAESGKRFDPDRLIGLSVEHFHGNHGQIRSRIEAHGDGPMDLQVVLGNARVNLRINRAEDETGTVFGYVFEWIDVTELWFKAAMADAIDASQLTCEVALDGSITRANAHFATCLGRDAGTLQGMPLGPLVARVGETGRSVEAMIAEVCDGSAFYGELHLKAAGGTDSVVEAGVTCMRDRAGAPVRILVIGKDVTETARRTATSAEDRKRVLAEQAAVVEGLRTGLQALRSGDLTVRLRTPFATSFEDLRQDFNATVENYETALVGILDSASNISSETGDISTTADSLSRRTESTAATLEQTAAALDMLTKSVRDTADGATRTDKAVSAARVNAEESGAVVLDTVAAMDQIAASSDEITSIIKVIDDIAFQTNLLALNAGVEAARAGDAGRGFAVVASEVRALAQRSSDAAREIKELIAESGSQVQKGVDLVGRTGKALRQIANSVTEISGLVSEIAGSAQQQSLNLDEINGSVTQLDQSTQQVAARLEETTAASEALKNNAVSLVETLSEFRVAGSRGEMPSRTVLAAPANAKVANSAPRAAALPPAASAEKWADF</sequence>